<dbReference type="InterPro" id="IPR050955">
    <property type="entry name" value="Plant_Biomass_Hydrol_Est"/>
</dbReference>
<dbReference type="Proteomes" id="UP000765509">
    <property type="component" value="Unassembled WGS sequence"/>
</dbReference>
<dbReference type="InterPro" id="IPR029058">
    <property type="entry name" value="AB_hydrolase_fold"/>
</dbReference>
<dbReference type="PANTHER" id="PTHR43037:SF5">
    <property type="entry name" value="FERULOYL ESTERASE"/>
    <property type="match status" value="1"/>
</dbReference>
<sequence length="324" mass="36231">MAENPSSKGIVIPVTVSVRQSPPPKDPETQKYYQHLLNRKVLFFVPYSTEGVRGCPLIIAFHGANEEPDKFRTRTTADSYDNLAARERMIVAYPQGYKKHWNDLRHSVSYPPKVEGVDELSFTKSIIDHAADAWDTSRDKTFLVGYSNGAHLVFDMLLKLGPEHITAAAVHCAGYPDDEFLLSRRPKKGGVPLCILNGTQDPVNPYGGGSAELLRRENNRDKKIELGKVLSSLETLHHFRRHFNMLLRFEEFQDPAGNMNIAQWSTTDANPVVLLRLVSMIGEGHYIPIGNGPKDRLVLGPRRGAVNAPVEGKSIFTINTFSKK</sequence>
<dbReference type="GO" id="GO:0016787">
    <property type="term" value="F:hydrolase activity"/>
    <property type="evidence" value="ECO:0007669"/>
    <property type="project" value="UniProtKB-KW"/>
</dbReference>
<evidence type="ECO:0000256" key="2">
    <source>
        <dbReference type="ARBA" id="ARBA00022801"/>
    </source>
</evidence>
<accession>A0A9Q3H4U2</accession>
<dbReference type="EMBL" id="AVOT02010937">
    <property type="protein sequence ID" value="MBW0491157.1"/>
    <property type="molecule type" value="Genomic_DNA"/>
</dbReference>
<dbReference type="SUPFAM" id="SSF53474">
    <property type="entry name" value="alpha/beta-Hydrolases"/>
    <property type="match status" value="1"/>
</dbReference>
<proteinExistence type="predicted"/>
<dbReference type="PANTHER" id="PTHR43037">
    <property type="entry name" value="UNNAMED PRODUCT-RELATED"/>
    <property type="match status" value="1"/>
</dbReference>
<organism evidence="3 4">
    <name type="scientific">Austropuccinia psidii MF-1</name>
    <dbReference type="NCBI Taxonomy" id="1389203"/>
    <lineage>
        <taxon>Eukaryota</taxon>
        <taxon>Fungi</taxon>
        <taxon>Dikarya</taxon>
        <taxon>Basidiomycota</taxon>
        <taxon>Pucciniomycotina</taxon>
        <taxon>Pucciniomycetes</taxon>
        <taxon>Pucciniales</taxon>
        <taxon>Sphaerophragmiaceae</taxon>
        <taxon>Austropuccinia</taxon>
    </lineage>
</organism>
<dbReference type="Gene3D" id="3.40.50.1820">
    <property type="entry name" value="alpha/beta hydrolase"/>
    <property type="match status" value="1"/>
</dbReference>
<keyword evidence="4" id="KW-1185">Reference proteome</keyword>
<dbReference type="AlphaFoldDB" id="A0A9Q3H4U2"/>
<name>A0A9Q3H4U2_9BASI</name>
<evidence type="ECO:0000313" key="3">
    <source>
        <dbReference type="EMBL" id="MBW0491157.1"/>
    </source>
</evidence>
<gene>
    <name evidence="3" type="ORF">O181_030872</name>
</gene>
<keyword evidence="2" id="KW-0378">Hydrolase</keyword>
<comment type="caution">
    <text evidence="3">The sequence shown here is derived from an EMBL/GenBank/DDBJ whole genome shotgun (WGS) entry which is preliminary data.</text>
</comment>
<keyword evidence="1" id="KW-0732">Signal</keyword>
<dbReference type="OrthoDB" id="424610at2759"/>
<reference evidence="3" key="1">
    <citation type="submission" date="2021-03" db="EMBL/GenBank/DDBJ databases">
        <title>Draft genome sequence of rust myrtle Austropuccinia psidii MF-1, a brazilian biotype.</title>
        <authorList>
            <person name="Quecine M.C."/>
            <person name="Pachon D.M.R."/>
            <person name="Bonatelli M.L."/>
            <person name="Correr F.H."/>
            <person name="Franceschini L.M."/>
            <person name="Leite T.F."/>
            <person name="Margarido G.R.A."/>
            <person name="Almeida C.A."/>
            <person name="Ferrarezi J.A."/>
            <person name="Labate C.A."/>
        </authorList>
    </citation>
    <scope>NUCLEOTIDE SEQUENCE</scope>
    <source>
        <strain evidence="3">MF-1</strain>
    </source>
</reference>
<evidence type="ECO:0000313" key="4">
    <source>
        <dbReference type="Proteomes" id="UP000765509"/>
    </source>
</evidence>
<protein>
    <submittedName>
        <fullName evidence="3">Uncharacterized protein</fullName>
    </submittedName>
</protein>
<evidence type="ECO:0000256" key="1">
    <source>
        <dbReference type="ARBA" id="ARBA00022729"/>
    </source>
</evidence>